<gene>
    <name evidence="2" type="ORF">BDV36DRAFT_28840</name>
</gene>
<feature type="compositionally biased region" description="Basic and acidic residues" evidence="1">
    <location>
        <begin position="12"/>
        <end position="21"/>
    </location>
</feature>
<keyword evidence="3" id="KW-1185">Reference proteome</keyword>
<reference evidence="2 3" key="1">
    <citation type="submission" date="2019-04" db="EMBL/GenBank/DDBJ databases">
        <authorList>
            <consortium name="DOE Joint Genome Institute"/>
            <person name="Mondo S."/>
            <person name="Kjaerbolling I."/>
            <person name="Vesth T."/>
            <person name="Frisvad J.C."/>
            <person name="Nybo J.L."/>
            <person name="Theobald S."/>
            <person name="Kildgaard S."/>
            <person name="Isbrandt T."/>
            <person name="Kuo A."/>
            <person name="Sato A."/>
            <person name="Lyhne E.K."/>
            <person name="Kogle M.E."/>
            <person name="Wiebenga A."/>
            <person name="Kun R.S."/>
            <person name="Lubbers R.J."/>
            <person name="Makela M.R."/>
            <person name="Barry K."/>
            <person name="Chovatia M."/>
            <person name="Clum A."/>
            <person name="Daum C."/>
            <person name="Haridas S."/>
            <person name="He G."/>
            <person name="LaButti K."/>
            <person name="Lipzen A."/>
            <person name="Riley R."/>
            <person name="Salamov A."/>
            <person name="Simmons B.A."/>
            <person name="Magnuson J.K."/>
            <person name="Henrissat B."/>
            <person name="Mortensen U.H."/>
            <person name="Larsen T.O."/>
            <person name="Devries R.P."/>
            <person name="Grigoriev I.V."/>
            <person name="Machida M."/>
            <person name="Baker S.E."/>
            <person name="Andersen M.R."/>
            <person name="Cantor M.N."/>
            <person name="Hua S.X."/>
        </authorList>
    </citation>
    <scope>NUCLEOTIDE SEQUENCE [LARGE SCALE GENOMIC DNA]</scope>
    <source>
        <strain evidence="2 3">CBS 117616</strain>
    </source>
</reference>
<name>A0ABQ6WBM2_9EURO</name>
<proteinExistence type="predicted"/>
<dbReference type="EMBL" id="ML735805">
    <property type="protein sequence ID" value="KAE8413541.1"/>
    <property type="molecule type" value="Genomic_DNA"/>
</dbReference>
<protein>
    <recommendedName>
        <fullName evidence="4">RNase H type-1 domain-containing protein</fullName>
    </recommendedName>
</protein>
<evidence type="ECO:0000313" key="2">
    <source>
        <dbReference type="EMBL" id="KAE8413541.1"/>
    </source>
</evidence>
<feature type="region of interest" description="Disordered" evidence="1">
    <location>
        <begin position="1"/>
        <end position="52"/>
    </location>
</feature>
<evidence type="ECO:0008006" key="4">
    <source>
        <dbReference type="Google" id="ProtNLM"/>
    </source>
</evidence>
<evidence type="ECO:0000313" key="3">
    <source>
        <dbReference type="Proteomes" id="UP000325395"/>
    </source>
</evidence>
<sequence>MHQIHAHQGIEGNERAEETAKEATGWRPNQPADNVQMPRDPPECQRNTGNDPGARAIVDGIWIESHAASSFKLFLQIFPETRRVLRFL</sequence>
<evidence type="ECO:0000256" key="1">
    <source>
        <dbReference type="SAM" id="MobiDB-lite"/>
    </source>
</evidence>
<accession>A0ABQ6WBM2</accession>
<organism evidence="2 3">
    <name type="scientific">Aspergillus pseudocaelatus</name>
    <dbReference type="NCBI Taxonomy" id="1825620"/>
    <lineage>
        <taxon>Eukaryota</taxon>
        <taxon>Fungi</taxon>
        <taxon>Dikarya</taxon>
        <taxon>Ascomycota</taxon>
        <taxon>Pezizomycotina</taxon>
        <taxon>Eurotiomycetes</taxon>
        <taxon>Eurotiomycetidae</taxon>
        <taxon>Eurotiales</taxon>
        <taxon>Aspergillaceae</taxon>
        <taxon>Aspergillus</taxon>
        <taxon>Aspergillus subgen. Circumdati</taxon>
    </lineage>
</organism>
<dbReference type="Proteomes" id="UP000325395">
    <property type="component" value="Unassembled WGS sequence"/>
</dbReference>